<accession>A0A4P7NIE6</accession>
<protein>
    <submittedName>
        <fullName evidence="2">Uncharacterized protein</fullName>
    </submittedName>
</protein>
<gene>
    <name evidence="2" type="ORF">PoMZ_08731</name>
</gene>
<dbReference type="AlphaFoldDB" id="A0A4P7NIE6"/>
<proteinExistence type="predicted"/>
<feature type="compositionally biased region" description="Basic and acidic residues" evidence="1">
    <location>
        <begin position="120"/>
        <end position="139"/>
    </location>
</feature>
<reference evidence="2 3" key="1">
    <citation type="journal article" date="2019" name="Mol. Biol. Evol.">
        <title>Blast fungal genomes show frequent chromosomal changes, gene gains and losses, and effector gene turnover.</title>
        <authorList>
            <person name="Gomez Luciano L.B."/>
            <person name="Jason Tsai I."/>
            <person name="Chuma I."/>
            <person name="Tosa Y."/>
            <person name="Chen Y.H."/>
            <person name="Li J.Y."/>
            <person name="Li M.Y."/>
            <person name="Jade Lu M.Y."/>
            <person name="Nakayashiki H."/>
            <person name="Li W.H."/>
        </authorList>
    </citation>
    <scope>NUCLEOTIDE SEQUENCE [LARGE SCALE GENOMIC DNA]</scope>
    <source>
        <strain evidence="2">MZ5-1-6</strain>
    </source>
</reference>
<evidence type="ECO:0000313" key="2">
    <source>
        <dbReference type="EMBL" id="QBZ61773.1"/>
    </source>
</evidence>
<organism evidence="2 3">
    <name type="scientific">Pyricularia oryzae</name>
    <name type="common">Rice blast fungus</name>
    <name type="synonym">Magnaporthe oryzae</name>
    <dbReference type="NCBI Taxonomy" id="318829"/>
    <lineage>
        <taxon>Eukaryota</taxon>
        <taxon>Fungi</taxon>
        <taxon>Dikarya</taxon>
        <taxon>Ascomycota</taxon>
        <taxon>Pezizomycotina</taxon>
        <taxon>Sordariomycetes</taxon>
        <taxon>Sordariomycetidae</taxon>
        <taxon>Magnaporthales</taxon>
        <taxon>Pyriculariaceae</taxon>
        <taxon>Pyricularia</taxon>
    </lineage>
</organism>
<evidence type="ECO:0000313" key="3">
    <source>
        <dbReference type="Proteomes" id="UP000294847"/>
    </source>
</evidence>
<sequence length="167" mass="18630">MISSHWLASGSEAGANSLRIRPMVVWAVKSYDMSADKMVDKMAKFIDAEIDSNAAERDLPVVLNFCQAIKDVFLAGAEGMFLWVSMEGRKVLLLVAARRRPLTTIELQTAVAVEPGNQERQLDVSTRRSEQKSSGDGRRTLYRSVHPPQRLGTFVRGPGRKQSLWGR</sequence>
<feature type="region of interest" description="Disordered" evidence="1">
    <location>
        <begin position="118"/>
        <end position="143"/>
    </location>
</feature>
<dbReference type="Proteomes" id="UP000294847">
    <property type="component" value="Chromosome 4"/>
</dbReference>
<name>A0A4P7NIE6_PYROR</name>
<dbReference type="EMBL" id="CP034207">
    <property type="protein sequence ID" value="QBZ61773.1"/>
    <property type="molecule type" value="Genomic_DNA"/>
</dbReference>
<evidence type="ECO:0000256" key="1">
    <source>
        <dbReference type="SAM" id="MobiDB-lite"/>
    </source>
</evidence>